<reference evidence="3" key="1">
    <citation type="submission" date="2018-01" db="EMBL/GenBank/DDBJ databases">
        <authorList>
            <person name="Alioto T."/>
            <person name="Alioto T."/>
        </authorList>
    </citation>
    <scope>NUCLEOTIDE SEQUENCE [LARGE SCALE GENOMIC DNA]</scope>
</reference>
<proteinExistence type="predicted"/>
<feature type="region of interest" description="Disordered" evidence="1">
    <location>
        <begin position="111"/>
        <end position="134"/>
    </location>
</feature>
<evidence type="ECO:0000256" key="1">
    <source>
        <dbReference type="SAM" id="MobiDB-lite"/>
    </source>
</evidence>
<feature type="compositionally biased region" description="Low complexity" evidence="1">
    <location>
        <begin position="111"/>
        <end position="122"/>
    </location>
</feature>
<feature type="region of interest" description="Disordered" evidence="1">
    <location>
        <begin position="26"/>
        <end position="52"/>
    </location>
</feature>
<dbReference type="EMBL" id="OUUW01000011">
    <property type="protein sequence ID" value="SPP86630.1"/>
    <property type="molecule type" value="Genomic_DNA"/>
</dbReference>
<dbReference type="AlphaFoldDB" id="A0A3B0KE96"/>
<accession>A0A3B0KE96</accession>
<evidence type="ECO:0000313" key="3">
    <source>
        <dbReference type="Proteomes" id="UP000268350"/>
    </source>
</evidence>
<feature type="region of interest" description="Disordered" evidence="1">
    <location>
        <begin position="67"/>
        <end position="91"/>
    </location>
</feature>
<feature type="compositionally biased region" description="Low complexity" evidence="1">
    <location>
        <begin position="28"/>
        <end position="48"/>
    </location>
</feature>
<gene>
    <name evidence="2" type="ORF">DGUA_6G008864</name>
</gene>
<sequence length="134" mass="14629">MAGDAEPKRGYRTIFRSISQVFYANGKNTSSNNVNYSNTSNSNNTNNNERLQMDNNNSLTVTLTSVTKSPSISTSTSTASNTPSITPTTDSIAGKCIECQDQSTARLRSSSMLDLSSNSHQSTLRQQKFTITMR</sequence>
<evidence type="ECO:0000313" key="2">
    <source>
        <dbReference type="EMBL" id="SPP86630.1"/>
    </source>
</evidence>
<feature type="compositionally biased region" description="Low complexity" evidence="1">
    <location>
        <begin position="67"/>
        <end position="89"/>
    </location>
</feature>
<keyword evidence="3" id="KW-1185">Reference proteome</keyword>
<dbReference type="Proteomes" id="UP000268350">
    <property type="component" value="Unassembled WGS sequence"/>
</dbReference>
<protein>
    <submittedName>
        <fullName evidence="2">Uncharacterized protein</fullName>
    </submittedName>
</protein>
<organism evidence="2 3">
    <name type="scientific">Drosophila guanche</name>
    <name type="common">Fruit fly</name>
    <dbReference type="NCBI Taxonomy" id="7266"/>
    <lineage>
        <taxon>Eukaryota</taxon>
        <taxon>Metazoa</taxon>
        <taxon>Ecdysozoa</taxon>
        <taxon>Arthropoda</taxon>
        <taxon>Hexapoda</taxon>
        <taxon>Insecta</taxon>
        <taxon>Pterygota</taxon>
        <taxon>Neoptera</taxon>
        <taxon>Endopterygota</taxon>
        <taxon>Diptera</taxon>
        <taxon>Brachycera</taxon>
        <taxon>Muscomorpha</taxon>
        <taxon>Ephydroidea</taxon>
        <taxon>Drosophilidae</taxon>
        <taxon>Drosophila</taxon>
        <taxon>Sophophora</taxon>
    </lineage>
</organism>
<name>A0A3B0KE96_DROGU</name>
<feature type="compositionally biased region" description="Polar residues" evidence="1">
    <location>
        <begin position="123"/>
        <end position="134"/>
    </location>
</feature>